<comment type="catalytic activity">
    <reaction evidence="5 8">
        <text>meso-2,6-diaminopimelate + H(+) = L-lysine + CO2</text>
        <dbReference type="Rhea" id="RHEA:15101"/>
        <dbReference type="ChEBI" id="CHEBI:15378"/>
        <dbReference type="ChEBI" id="CHEBI:16526"/>
        <dbReference type="ChEBI" id="CHEBI:32551"/>
        <dbReference type="ChEBI" id="CHEBI:57791"/>
        <dbReference type="EC" id="4.1.1.20"/>
    </reaction>
</comment>
<name>A0A4R3KSD2_9SPHI</name>
<dbReference type="GO" id="GO:0030170">
    <property type="term" value="F:pyridoxal phosphate binding"/>
    <property type="evidence" value="ECO:0007669"/>
    <property type="project" value="UniProtKB-UniRule"/>
</dbReference>
<dbReference type="NCBIfam" id="TIGR01048">
    <property type="entry name" value="lysA"/>
    <property type="match status" value="1"/>
</dbReference>
<dbReference type="InterPro" id="IPR002986">
    <property type="entry name" value="DAP_deCOOHase_LysA"/>
</dbReference>
<dbReference type="InterPro" id="IPR022643">
    <property type="entry name" value="De-COase2_C"/>
</dbReference>
<dbReference type="SUPFAM" id="SSF51419">
    <property type="entry name" value="PLP-binding barrel"/>
    <property type="match status" value="1"/>
</dbReference>
<dbReference type="Pfam" id="PF00278">
    <property type="entry name" value="Orn_DAP_Arg_deC"/>
    <property type="match status" value="1"/>
</dbReference>
<feature type="binding site" evidence="5">
    <location>
        <position position="308"/>
    </location>
    <ligand>
        <name>substrate</name>
    </ligand>
</feature>
<evidence type="ECO:0000256" key="2">
    <source>
        <dbReference type="ARBA" id="ARBA00022793"/>
    </source>
</evidence>
<accession>A0A4R3KSD2</accession>
<evidence type="ECO:0000256" key="6">
    <source>
        <dbReference type="NCBIfam" id="TIGR01048"/>
    </source>
</evidence>
<organism evidence="11 12">
    <name type="scientific">Anseongella ginsenosidimutans</name>
    <dbReference type="NCBI Taxonomy" id="496056"/>
    <lineage>
        <taxon>Bacteria</taxon>
        <taxon>Pseudomonadati</taxon>
        <taxon>Bacteroidota</taxon>
        <taxon>Sphingobacteriia</taxon>
        <taxon>Sphingobacteriales</taxon>
        <taxon>Sphingobacteriaceae</taxon>
        <taxon>Anseongella</taxon>
    </lineage>
</organism>
<dbReference type="AlphaFoldDB" id="A0A4R3KSD2"/>
<evidence type="ECO:0000313" key="12">
    <source>
        <dbReference type="Proteomes" id="UP000295807"/>
    </source>
</evidence>
<feature type="binding site" evidence="5">
    <location>
        <begin position="265"/>
        <end position="268"/>
    </location>
    <ligand>
        <name>pyridoxal 5'-phosphate</name>
        <dbReference type="ChEBI" id="CHEBI:597326"/>
    </ligand>
</feature>
<feature type="binding site" evidence="5">
    <location>
        <position position="304"/>
    </location>
    <ligand>
        <name>substrate</name>
    </ligand>
</feature>
<dbReference type="EMBL" id="SMAD01000004">
    <property type="protein sequence ID" value="TCS87890.1"/>
    <property type="molecule type" value="Genomic_DNA"/>
</dbReference>
<keyword evidence="5 8" id="KW-0457">Lysine biosynthesis</keyword>
<keyword evidence="4 5" id="KW-0456">Lyase</keyword>
<dbReference type="Proteomes" id="UP000295807">
    <property type="component" value="Unassembled WGS sequence"/>
</dbReference>
<feature type="domain" description="Orn/DAP/Arg decarboxylase 2 C-terminal" evidence="9">
    <location>
        <begin position="18"/>
        <end position="361"/>
    </location>
</feature>
<evidence type="ECO:0000256" key="3">
    <source>
        <dbReference type="ARBA" id="ARBA00022898"/>
    </source>
</evidence>
<dbReference type="EC" id="4.1.1.20" evidence="5 6"/>
<protein>
    <recommendedName>
        <fullName evidence="5 6">Diaminopimelate decarboxylase</fullName>
        <shortName evidence="5">DAP decarboxylase</shortName>
        <shortName evidence="5">DAPDC</shortName>
        <ecNumber evidence="5 6">4.1.1.20</ecNumber>
    </recommendedName>
</protein>
<evidence type="ECO:0000313" key="11">
    <source>
        <dbReference type="EMBL" id="TCS87890.1"/>
    </source>
</evidence>
<dbReference type="Gene3D" id="2.40.37.10">
    <property type="entry name" value="Lyase, Ornithine Decarboxylase, Chain A, domain 1"/>
    <property type="match status" value="1"/>
</dbReference>
<dbReference type="PANTHER" id="PTHR43727:SF2">
    <property type="entry name" value="GROUP IV DECARBOXYLASE"/>
    <property type="match status" value="1"/>
</dbReference>
<reference evidence="11 12" key="1">
    <citation type="submission" date="2019-03" db="EMBL/GenBank/DDBJ databases">
        <title>Genomic Encyclopedia of Type Strains, Phase IV (KMG-IV): sequencing the most valuable type-strain genomes for metagenomic binning, comparative biology and taxonomic classification.</title>
        <authorList>
            <person name="Goeker M."/>
        </authorList>
    </citation>
    <scope>NUCLEOTIDE SEQUENCE [LARGE SCALE GENOMIC DNA]</scope>
    <source>
        <strain evidence="11 12">DSM 21100</strain>
    </source>
</reference>
<evidence type="ECO:0000256" key="4">
    <source>
        <dbReference type="ARBA" id="ARBA00023239"/>
    </source>
</evidence>
<dbReference type="InterPro" id="IPR022644">
    <property type="entry name" value="De-COase2_N"/>
</dbReference>
<sequence length="382" mass="42988">MFTAARLARFQQEETPFYFYDMDLLRQTVAACRTASEKRNFHVHYALKANVNNELLGIIREAGFGADCVSGGEVEKALENGFRKDQIVFAGVGKSDREINYALDQDIFCFNVESVQELEVINELARARNKRARIALRINPNVNANTHHYITTGLEENKFGINSWEFDTVVEKLRSLENIDCAGLHFHIGSQVTDENVFKSLCVKVNEFKEWFAERGVYFKLLNVGGGLGVDYHAPDVQPIVDFERHFAIFEQFLELDAGQEVHFELGRALVAQCGSLITKVLYIKKGINTNFAVVDAGMTELIRPALYHAYHKIENISASSAESVKYDVVGPICESSDCFGKEVELPETSRGDLMAIRTAGAYGEVMTSSYNLRPKIRPLFL</sequence>
<feature type="binding site" evidence="5">
    <location>
        <position position="227"/>
    </location>
    <ligand>
        <name>pyridoxal 5'-phosphate</name>
        <dbReference type="ChEBI" id="CHEBI:597326"/>
    </ligand>
</feature>
<dbReference type="FunFam" id="3.20.20.10:FF:000003">
    <property type="entry name" value="Diaminopimelate decarboxylase"/>
    <property type="match status" value="1"/>
</dbReference>
<comment type="pathway">
    <text evidence="5 8">Amino-acid biosynthesis; L-lysine biosynthesis via DAP pathway; L-lysine from DL-2,6-diaminopimelate: step 1/1.</text>
</comment>
<evidence type="ECO:0000259" key="9">
    <source>
        <dbReference type="Pfam" id="PF00278"/>
    </source>
</evidence>
<dbReference type="Pfam" id="PF02784">
    <property type="entry name" value="Orn_Arg_deC_N"/>
    <property type="match status" value="1"/>
</dbReference>
<evidence type="ECO:0000259" key="10">
    <source>
        <dbReference type="Pfam" id="PF02784"/>
    </source>
</evidence>
<dbReference type="PRINTS" id="PR01181">
    <property type="entry name" value="DAPDCRBXLASE"/>
</dbReference>
<dbReference type="RefSeq" id="WP_132128968.1">
    <property type="nucleotide sequence ID" value="NZ_CP042432.1"/>
</dbReference>
<dbReference type="InterPro" id="IPR022653">
    <property type="entry name" value="De-COase2_pyr-phos_BS"/>
</dbReference>
<dbReference type="PANTHER" id="PTHR43727">
    <property type="entry name" value="DIAMINOPIMELATE DECARBOXYLASE"/>
    <property type="match status" value="1"/>
</dbReference>
<evidence type="ECO:0000256" key="5">
    <source>
        <dbReference type="HAMAP-Rule" id="MF_02120"/>
    </source>
</evidence>
<dbReference type="PROSITE" id="PS00878">
    <property type="entry name" value="ODR_DC_2_1"/>
    <property type="match status" value="1"/>
</dbReference>
<dbReference type="PRINTS" id="PR01179">
    <property type="entry name" value="ODADCRBXLASE"/>
</dbReference>
<dbReference type="Gene3D" id="3.20.20.10">
    <property type="entry name" value="Alanine racemase"/>
    <property type="match status" value="1"/>
</dbReference>
<dbReference type="SUPFAM" id="SSF50621">
    <property type="entry name" value="Alanine racemase C-terminal domain-like"/>
    <property type="match status" value="1"/>
</dbReference>
<feature type="binding site" evidence="5">
    <location>
        <position position="268"/>
    </location>
    <ligand>
        <name>substrate</name>
    </ligand>
</feature>
<keyword evidence="12" id="KW-1185">Reference proteome</keyword>
<dbReference type="HAMAP" id="MF_02120">
    <property type="entry name" value="LysA"/>
    <property type="match status" value="1"/>
</dbReference>
<dbReference type="InterPro" id="IPR000183">
    <property type="entry name" value="Orn/DAP/Arg_de-COase"/>
</dbReference>
<evidence type="ECO:0000256" key="1">
    <source>
        <dbReference type="ARBA" id="ARBA00001933"/>
    </source>
</evidence>
<feature type="binding site" evidence="5">
    <location>
        <position position="335"/>
    </location>
    <ligand>
        <name>substrate</name>
    </ligand>
</feature>
<comment type="similarity">
    <text evidence="5">Belongs to the Orn/Lys/Arg decarboxylase class-II family. LysA subfamily.</text>
</comment>
<comment type="caution">
    <text evidence="11">The sequence shown here is derived from an EMBL/GenBank/DDBJ whole genome shotgun (WGS) entry which is preliminary data.</text>
</comment>
<dbReference type="InterPro" id="IPR029066">
    <property type="entry name" value="PLP-binding_barrel"/>
</dbReference>
<comment type="subunit">
    <text evidence="5">Homodimer.</text>
</comment>
<dbReference type="GO" id="GO:0009089">
    <property type="term" value="P:lysine biosynthetic process via diaminopimelate"/>
    <property type="evidence" value="ECO:0007669"/>
    <property type="project" value="UniProtKB-UniRule"/>
</dbReference>
<feature type="modified residue" description="N6-(pyridoxal phosphate)lysine" evidence="5 7">
    <location>
        <position position="48"/>
    </location>
</feature>
<feature type="domain" description="Orn/DAP/Arg decarboxylase 2 N-terminal" evidence="10">
    <location>
        <begin position="39"/>
        <end position="272"/>
    </location>
</feature>
<gene>
    <name evidence="5" type="primary">lysA</name>
    <name evidence="11" type="ORF">EDD80_104241</name>
</gene>
<dbReference type="OrthoDB" id="9802241at2"/>
<dbReference type="CDD" id="cd06828">
    <property type="entry name" value="PLPDE_III_DapDC"/>
    <property type="match status" value="1"/>
</dbReference>
<feature type="active site" description="Proton donor" evidence="7">
    <location>
        <position position="334"/>
    </location>
</feature>
<keyword evidence="2 5" id="KW-0210">Decarboxylase</keyword>
<dbReference type="UniPathway" id="UPA00034">
    <property type="reaction ID" value="UER00027"/>
</dbReference>
<proteinExistence type="inferred from homology"/>
<evidence type="ECO:0000256" key="8">
    <source>
        <dbReference type="RuleBase" id="RU003738"/>
    </source>
</evidence>
<feature type="binding site" evidence="5">
    <location>
        <position position="363"/>
    </location>
    <ligand>
        <name>pyridoxal 5'-phosphate</name>
        <dbReference type="ChEBI" id="CHEBI:597326"/>
    </ligand>
</feature>
<dbReference type="GO" id="GO:0008836">
    <property type="term" value="F:diaminopimelate decarboxylase activity"/>
    <property type="evidence" value="ECO:0007669"/>
    <property type="project" value="UniProtKB-UniRule"/>
</dbReference>
<keyword evidence="3 5" id="KW-0663">Pyridoxal phosphate</keyword>
<keyword evidence="5" id="KW-0028">Amino-acid biosynthesis</keyword>
<evidence type="ECO:0000256" key="7">
    <source>
        <dbReference type="PIRSR" id="PIRSR600183-50"/>
    </source>
</evidence>
<feature type="binding site" evidence="5">
    <location>
        <position position="363"/>
    </location>
    <ligand>
        <name>substrate</name>
    </ligand>
</feature>
<dbReference type="InterPro" id="IPR009006">
    <property type="entry name" value="Ala_racemase/Decarboxylase_C"/>
</dbReference>
<comment type="cofactor">
    <cofactor evidence="1 5 7 8">
        <name>pyridoxal 5'-phosphate</name>
        <dbReference type="ChEBI" id="CHEBI:597326"/>
    </cofactor>
</comment>
<comment type="function">
    <text evidence="5">Specifically catalyzes the decarboxylation of meso-diaminopimelate (meso-DAP) to L-lysine.</text>
</comment>